<dbReference type="AlphaFoldDB" id="V6LUR6"/>
<organism evidence="1">
    <name type="scientific">Spironucleus salmonicida</name>
    <dbReference type="NCBI Taxonomy" id="348837"/>
    <lineage>
        <taxon>Eukaryota</taxon>
        <taxon>Metamonada</taxon>
        <taxon>Diplomonadida</taxon>
        <taxon>Hexamitidae</taxon>
        <taxon>Hexamitinae</taxon>
        <taxon>Spironucleus</taxon>
    </lineage>
</organism>
<evidence type="ECO:0000313" key="1">
    <source>
        <dbReference type="EMBL" id="EST48372.1"/>
    </source>
</evidence>
<gene>
    <name evidence="1" type="ORF">SS50377_11446</name>
</gene>
<dbReference type="EMBL" id="KI545989">
    <property type="protein sequence ID" value="EST48372.1"/>
    <property type="molecule type" value="Genomic_DNA"/>
</dbReference>
<name>V6LUR6_9EUKA</name>
<reference evidence="1" key="1">
    <citation type="journal article" date="2014" name="PLoS Genet.">
        <title>The Genome of Spironucleus salmonicida Highlights a Fish Pathogen Adapted to Fluctuating Environments.</title>
        <authorList>
            <person name="Xu F."/>
            <person name="Jerlstrom-Hultqvist J."/>
            <person name="Einarsson E."/>
            <person name="Astvaldsson A."/>
            <person name="Svard S.G."/>
            <person name="Andersson J.O."/>
        </authorList>
    </citation>
    <scope>NUCLEOTIDE SEQUENCE</scope>
</reference>
<sequence length="63" mass="6975">MLITVTFNKEMWSMRKNMTQLACTGQQQNTAPVIGSMVIGAKPANQNKIAVQIVHVMNQKMGI</sequence>
<accession>V6LUR6</accession>
<protein>
    <submittedName>
        <fullName evidence="1">Uncharacterized protein</fullName>
    </submittedName>
</protein>
<proteinExistence type="predicted"/>